<accession>A0AAD9EAS6</accession>
<protein>
    <submittedName>
        <fullName evidence="1">Uncharacterized protein</fullName>
    </submittedName>
</protein>
<dbReference type="EMBL" id="JAQOWY010000493">
    <property type="protein sequence ID" value="KAK1841278.1"/>
    <property type="molecule type" value="Genomic_DNA"/>
</dbReference>
<proteinExistence type="predicted"/>
<reference evidence="1" key="1">
    <citation type="submission" date="2023-01" db="EMBL/GenBank/DDBJ databases">
        <title>Colletotrichum chrysophilum M932 genome sequence.</title>
        <authorList>
            <person name="Baroncelli R."/>
        </authorList>
    </citation>
    <scope>NUCLEOTIDE SEQUENCE</scope>
    <source>
        <strain evidence="1">M932</strain>
    </source>
</reference>
<evidence type="ECO:0000313" key="1">
    <source>
        <dbReference type="EMBL" id="KAK1841278.1"/>
    </source>
</evidence>
<keyword evidence="2" id="KW-1185">Reference proteome</keyword>
<evidence type="ECO:0000313" key="2">
    <source>
        <dbReference type="Proteomes" id="UP001243330"/>
    </source>
</evidence>
<gene>
    <name evidence="1" type="ORF">CCHR01_16101</name>
</gene>
<name>A0AAD9EAS6_9PEZI</name>
<comment type="caution">
    <text evidence="1">The sequence shown here is derived from an EMBL/GenBank/DDBJ whole genome shotgun (WGS) entry which is preliminary data.</text>
</comment>
<sequence>MIHASTVNHDPQGRIRLGTDLRYVNGSRPWDKRWDKDFELSDGL</sequence>
<dbReference type="Proteomes" id="UP001243330">
    <property type="component" value="Unassembled WGS sequence"/>
</dbReference>
<organism evidence="1 2">
    <name type="scientific">Colletotrichum chrysophilum</name>
    <dbReference type="NCBI Taxonomy" id="1836956"/>
    <lineage>
        <taxon>Eukaryota</taxon>
        <taxon>Fungi</taxon>
        <taxon>Dikarya</taxon>
        <taxon>Ascomycota</taxon>
        <taxon>Pezizomycotina</taxon>
        <taxon>Sordariomycetes</taxon>
        <taxon>Hypocreomycetidae</taxon>
        <taxon>Glomerellales</taxon>
        <taxon>Glomerellaceae</taxon>
        <taxon>Colletotrichum</taxon>
        <taxon>Colletotrichum gloeosporioides species complex</taxon>
    </lineage>
</organism>
<dbReference type="AlphaFoldDB" id="A0AAD9EAS6"/>